<comment type="similarity">
    <text evidence="2 15">In the C-terminal section; belongs to the peptidase M41 family.</text>
</comment>
<keyword evidence="13 15" id="KW-0472">Membrane</keyword>
<dbReference type="EC" id="3.4.24.-" evidence="15"/>
<feature type="binding site" evidence="15">
    <location>
        <position position="437"/>
    </location>
    <ligand>
        <name>Zn(2+)</name>
        <dbReference type="ChEBI" id="CHEBI:29105"/>
        <note>catalytic</note>
    </ligand>
</feature>
<protein>
    <recommendedName>
        <fullName evidence="15">ATP-dependent zinc metalloprotease FtsH</fullName>
        <ecNumber evidence="15">3.4.24.-</ecNumber>
    </recommendedName>
</protein>
<keyword evidence="12 15" id="KW-0482">Metalloprotease</keyword>
<dbReference type="PANTHER" id="PTHR23076:SF97">
    <property type="entry name" value="ATP-DEPENDENT ZINC METALLOPROTEASE YME1L1"/>
    <property type="match status" value="1"/>
</dbReference>
<keyword evidence="9 15" id="KW-0862">Zinc</keyword>
<dbReference type="NCBIfam" id="TIGR01241">
    <property type="entry name" value="FtsH_fam"/>
    <property type="match status" value="1"/>
</dbReference>
<dbReference type="FunFam" id="1.20.58.760:FF:000001">
    <property type="entry name" value="ATP-dependent zinc metalloprotease FtsH"/>
    <property type="match status" value="1"/>
</dbReference>
<keyword evidence="5 15" id="KW-0812">Transmembrane</keyword>
<organism evidence="18 19">
    <name type="scientific">Candidatus Ventrousia excrementavium</name>
    <dbReference type="NCBI Taxonomy" id="2840961"/>
    <lineage>
        <taxon>Bacteria</taxon>
        <taxon>Bacillati</taxon>
        <taxon>Bacillota</taxon>
        <taxon>Clostridia</taxon>
        <taxon>Eubacteriales</taxon>
        <taxon>Clostridiaceae</taxon>
        <taxon>Clostridiaceae incertae sedis</taxon>
        <taxon>Candidatus Ventrousia</taxon>
    </lineage>
</organism>
<dbReference type="CDD" id="cd19501">
    <property type="entry name" value="RecA-like_FtsH"/>
    <property type="match status" value="1"/>
</dbReference>
<reference evidence="18" key="1">
    <citation type="submission" date="2020-10" db="EMBL/GenBank/DDBJ databases">
        <authorList>
            <person name="Gilroy R."/>
        </authorList>
    </citation>
    <scope>NUCLEOTIDE SEQUENCE</scope>
    <source>
        <strain evidence="18">CHK191-8634</strain>
    </source>
</reference>
<feature type="active site" evidence="15">
    <location>
        <position position="438"/>
    </location>
</feature>
<gene>
    <name evidence="15 18" type="primary">ftsH</name>
    <name evidence="18" type="ORF">IAB67_00070</name>
</gene>
<dbReference type="Gene3D" id="3.40.50.300">
    <property type="entry name" value="P-loop containing nucleotide triphosphate hydrolases"/>
    <property type="match status" value="1"/>
</dbReference>
<dbReference type="Proteomes" id="UP000824073">
    <property type="component" value="Unassembled WGS sequence"/>
</dbReference>
<evidence type="ECO:0000256" key="7">
    <source>
        <dbReference type="ARBA" id="ARBA00022741"/>
    </source>
</evidence>
<dbReference type="GO" id="GO:0005524">
    <property type="term" value="F:ATP binding"/>
    <property type="evidence" value="ECO:0007669"/>
    <property type="project" value="UniProtKB-UniRule"/>
</dbReference>
<evidence type="ECO:0000256" key="4">
    <source>
        <dbReference type="ARBA" id="ARBA00022670"/>
    </source>
</evidence>
<evidence type="ECO:0000256" key="11">
    <source>
        <dbReference type="ARBA" id="ARBA00022989"/>
    </source>
</evidence>
<keyword evidence="6 15" id="KW-0479">Metal-binding</keyword>
<dbReference type="SMART" id="SM00382">
    <property type="entry name" value="AAA"/>
    <property type="match status" value="1"/>
</dbReference>
<evidence type="ECO:0000256" key="12">
    <source>
        <dbReference type="ARBA" id="ARBA00023049"/>
    </source>
</evidence>
<evidence type="ECO:0000256" key="9">
    <source>
        <dbReference type="ARBA" id="ARBA00022833"/>
    </source>
</evidence>
<keyword evidence="4 15" id="KW-0645">Protease</keyword>
<keyword evidence="7 15" id="KW-0547">Nucleotide-binding</keyword>
<feature type="binding site" evidence="15">
    <location>
        <position position="514"/>
    </location>
    <ligand>
        <name>Zn(2+)</name>
        <dbReference type="ChEBI" id="CHEBI:29105"/>
        <note>catalytic</note>
    </ligand>
</feature>
<dbReference type="PANTHER" id="PTHR23076">
    <property type="entry name" value="METALLOPROTEASE M41 FTSH"/>
    <property type="match status" value="1"/>
</dbReference>
<evidence type="ECO:0000256" key="10">
    <source>
        <dbReference type="ARBA" id="ARBA00022840"/>
    </source>
</evidence>
<accession>A0A9D1ITW9</accession>
<evidence type="ECO:0000256" key="5">
    <source>
        <dbReference type="ARBA" id="ARBA00022692"/>
    </source>
</evidence>
<dbReference type="HAMAP" id="MF_01458">
    <property type="entry name" value="FtsH"/>
    <property type="match status" value="1"/>
</dbReference>
<feature type="domain" description="AAA+ ATPase" evidence="17">
    <location>
        <begin position="207"/>
        <end position="346"/>
    </location>
</feature>
<dbReference type="InterPro" id="IPR003593">
    <property type="entry name" value="AAA+_ATPase"/>
</dbReference>
<dbReference type="Gene3D" id="1.20.58.760">
    <property type="entry name" value="Peptidase M41"/>
    <property type="match status" value="1"/>
</dbReference>
<evidence type="ECO:0000259" key="17">
    <source>
        <dbReference type="SMART" id="SM00382"/>
    </source>
</evidence>
<comment type="subunit">
    <text evidence="15">Homohexamer.</text>
</comment>
<dbReference type="Gene3D" id="1.10.8.60">
    <property type="match status" value="1"/>
</dbReference>
<name>A0A9D1ITW9_9CLOT</name>
<dbReference type="GO" id="GO:0016887">
    <property type="term" value="F:ATP hydrolysis activity"/>
    <property type="evidence" value="ECO:0007669"/>
    <property type="project" value="UniProtKB-UniRule"/>
</dbReference>
<keyword evidence="11 15" id="KW-1133">Transmembrane helix</keyword>
<keyword evidence="8 15" id="KW-0378">Hydrolase</keyword>
<dbReference type="SUPFAM" id="SSF52540">
    <property type="entry name" value="P-loop containing nucleoside triphosphate hydrolases"/>
    <property type="match status" value="1"/>
</dbReference>
<comment type="cofactor">
    <cofactor evidence="15">
        <name>Zn(2+)</name>
        <dbReference type="ChEBI" id="CHEBI:29105"/>
    </cofactor>
    <text evidence="15">Binds 1 zinc ion per subunit.</text>
</comment>
<evidence type="ECO:0000256" key="8">
    <source>
        <dbReference type="ARBA" id="ARBA00022801"/>
    </source>
</evidence>
<dbReference type="AlphaFoldDB" id="A0A9D1ITW9"/>
<dbReference type="InterPro" id="IPR003959">
    <property type="entry name" value="ATPase_AAA_core"/>
</dbReference>
<dbReference type="GO" id="GO:0005886">
    <property type="term" value="C:plasma membrane"/>
    <property type="evidence" value="ECO:0007669"/>
    <property type="project" value="UniProtKB-SubCell"/>
</dbReference>
<dbReference type="FunFam" id="3.40.50.300:FF:000001">
    <property type="entry name" value="ATP-dependent zinc metalloprotease FtsH"/>
    <property type="match status" value="1"/>
</dbReference>
<evidence type="ECO:0000256" key="1">
    <source>
        <dbReference type="ARBA" id="ARBA00004370"/>
    </source>
</evidence>
<keyword evidence="10 15" id="KW-0067">ATP-binding</keyword>
<dbReference type="Pfam" id="PF00004">
    <property type="entry name" value="AAA"/>
    <property type="match status" value="1"/>
</dbReference>
<evidence type="ECO:0000313" key="18">
    <source>
        <dbReference type="EMBL" id="HIU42676.1"/>
    </source>
</evidence>
<evidence type="ECO:0000256" key="3">
    <source>
        <dbReference type="ARBA" id="ARBA00022475"/>
    </source>
</evidence>
<dbReference type="GO" id="GO:0004222">
    <property type="term" value="F:metalloendopeptidase activity"/>
    <property type="evidence" value="ECO:0007669"/>
    <property type="project" value="InterPro"/>
</dbReference>
<comment type="subcellular location">
    <subcellularLocation>
        <location evidence="15">Cell membrane</location>
        <topology evidence="15">Multi-pass membrane protein</topology>
        <orientation evidence="15">Cytoplasmic side</orientation>
    </subcellularLocation>
    <subcellularLocation>
        <location evidence="1">Membrane</location>
    </subcellularLocation>
</comment>
<feature type="binding site" evidence="15">
    <location>
        <begin position="215"/>
        <end position="222"/>
    </location>
    <ligand>
        <name>ATP</name>
        <dbReference type="ChEBI" id="CHEBI:30616"/>
    </ligand>
</feature>
<dbReference type="InterPro" id="IPR027417">
    <property type="entry name" value="P-loop_NTPase"/>
</dbReference>
<evidence type="ECO:0000256" key="13">
    <source>
        <dbReference type="ARBA" id="ARBA00023136"/>
    </source>
</evidence>
<comment type="similarity">
    <text evidence="14 15">In the central section; belongs to the AAA ATPase family.</text>
</comment>
<dbReference type="GO" id="GO:0030163">
    <property type="term" value="P:protein catabolic process"/>
    <property type="evidence" value="ECO:0007669"/>
    <property type="project" value="UniProtKB-UniRule"/>
</dbReference>
<feature type="transmembrane region" description="Helical" evidence="15">
    <location>
        <begin position="125"/>
        <end position="143"/>
    </location>
</feature>
<dbReference type="InterPro" id="IPR037219">
    <property type="entry name" value="Peptidase_M41-like"/>
</dbReference>
<dbReference type="GO" id="GO:0004176">
    <property type="term" value="F:ATP-dependent peptidase activity"/>
    <property type="evidence" value="ECO:0007669"/>
    <property type="project" value="InterPro"/>
</dbReference>
<dbReference type="FunFam" id="1.10.8.60:FF:000001">
    <property type="entry name" value="ATP-dependent zinc metalloprotease FtsH"/>
    <property type="match status" value="1"/>
</dbReference>
<dbReference type="GO" id="GO:0006508">
    <property type="term" value="P:proteolysis"/>
    <property type="evidence" value="ECO:0007669"/>
    <property type="project" value="UniProtKB-KW"/>
</dbReference>
<feature type="binding site" evidence="15">
    <location>
        <position position="441"/>
    </location>
    <ligand>
        <name>Zn(2+)</name>
        <dbReference type="ChEBI" id="CHEBI:29105"/>
        <note>catalytic</note>
    </ligand>
</feature>
<dbReference type="SUPFAM" id="SSF140990">
    <property type="entry name" value="FtsH protease domain-like"/>
    <property type="match status" value="1"/>
</dbReference>
<evidence type="ECO:0000313" key="19">
    <source>
        <dbReference type="Proteomes" id="UP000824073"/>
    </source>
</evidence>
<comment type="function">
    <text evidence="15">Acts as a processive, ATP-dependent zinc metallopeptidase for both cytoplasmic and membrane proteins. Plays a role in the quality control of integral membrane proteins.</text>
</comment>
<dbReference type="GO" id="GO:0008270">
    <property type="term" value="F:zinc ion binding"/>
    <property type="evidence" value="ECO:0007669"/>
    <property type="project" value="UniProtKB-UniRule"/>
</dbReference>
<dbReference type="InterPro" id="IPR003960">
    <property type="entry name" value="ATPase_AAA_CS"/>
</dbReference>
<dbReference type="InterPro" id="IPR041569">
    <property type="entry name" value="AAA_lid_3"/>
</dbReference>
<comment type="similarity">
    <text evidence="16">Belongs to the AAA ATPase family.</text>
</comment>
<proteinExistence type="inferred from homology"/>
<comment type="caution">
    <text evidence="18">The sequence shown here is derived from an EMBL/GenBank/DDBJ whole genome shotgun (WGS) entry which is preliminary data.</text>
</comment>
<dbReference type="PROSITE" id="PS00674">
    <property type="entry name" value="AAA"/>
    <property type="match status" value="1"/>
</dbReference>
<dbReference type="Pfam" id="PF01434">
    <property type="entry name" value="Peptidase_M41"/>
    <property type="match status" value="1"/>
</dbReference>
<evidence type="ECO:0000256" key="14">
    <source>
        <dbReference type="ARBA" id="ARBA00061570"/>
    </source>
</evidence>
<reference evidence="18" key="2">
    <citation type="journal article" date="2021" name="PeerJ">
        <title>Extensive microbial diversity within the chicken gut microbiome revealed by metagenomics and culture.</title>
        <authorList>
            <person name="Gilroy R."/>
            <person name="Ravi A."/>
            <person name="Getino M."/>
            <person name="Pursley I."/>
            <person name="Horton D.L."/>
            <person name="Alikhan N.F."/>
            <person name="Baker D."/>
            <person name="Gharbi K."/>
            <person name="Hall N."/>
            <person name="Watson M."/>
            <person name="Adriaenssens E.M."/>
            <person name="Foster-Nyarko E."/>
            <person name="Jarju S."/>
            <person name="Secka A."/>
            <person name="Antonio M."/>
            <person name="Oren A."/>
            <person name="Chaudhuri R.R."/>
            <person name="La Ragione R."/>
            <person name="Hildebrand F."/>
            <person name="Pallen M.J."/>
        </authorList>
    </citation>
    <scope>NUCLEOTIDE SEQUENCE</scope>
    <source>
        <strain evidence="18">CHK191-8634</strain>
    </source>
</reference>
<keyword evidence="3 15" id="KW-1003">Cell membrane</keyword>
<evidence type="ECO:0000256" key="2">
    <source>
        <dbReference type="ARBA" id="ARBA00010044"/>
    </source>
</evidence>
<evidence type="ECO:0000256" key="15">
    <source>
        <dbReference type="HAMAP-Rule" id="MF_01458"/>
    </source>
</evidence>
<evidence type="ECO:0000256" key="16">
    <source>
        <dbReference type="RuleBase" id="RU003651"/>
    </source>
</evidence>
<dbReference type="Pfam" id="PF17862">
    <property type="entry name" value="AAA_lid_3"/>
    <property type="match status" value="1"/>
</dbReference>
<evidence type="ECO:0000256" key="6">
    <source>
        <dbReference type="ARBA" id="ARBA00022723"/>
    </source>
</evidence>
<feature type="transmembrane region" description="Helical" evidence="15">
    <location>
        <begin position="14"/>
        <end position="33"/>
    </location>
</feature>
<dbReference type="InterPro" id="IPR000642">
    <property type="entry name" value="Peptidase_M41"/>
</dbReference>
<sequence length="617" mass="67039">MKEMKNDNKPQKSILTYYIVILLVTLLLNALIFPRMWQPNIVNVDYGTFRQELESGLITDVEMDEAGTTIYYLKNEQPSVPGGEQTIYAVGVWPGDTGLVDLLDEAGVVYSKVVPQESSPLVEFLLAWVLPIALMVLVMNLVMRGMQKRMGGNALTLGKANAKIYVEAQTGKTFADVAGQDEAKEALKEIVDYLHNPGRYKEIGAHMPKGALLVGPPGTGKTLLAKAVAGEAGVPFFSISGSEFVEMFVGMGAARVRDLFKQAQEKAPCIIFIDEIDTIGKKRDGSGVGGNDEREQTLNQLLAEMDGFDGNLGVVILAATNRPETLDKALLRPGRFDRRIPVDLPDLQGRLAILNVHAKDVRMKDGVDMNVIARSTSGASGAELANIINEAALRAVRMGRNEVAQGDLEEAVETVIAGAQRKGAVISDREKRIIAYHEIGHALVAARQTDSAPVTKITIIPRTSGALGYTMQVDEEEKFLLTRDEALNKIATLTGGRAAEELVFSVCTSGASNDIEQATRMARAMVTRYGMSETFGMTVLETVTNQYLGGDTSLACSPETAARIDAEVMEIIKKAHQKAYDILSGDRAKLDELAAYLLQKETITGEEFMQILHAGEE</sequence>
<dbReference type="InterPro" id="IPR005936">
    <property type="entry name" value="FtsH"/>
</dbReference>
<dbReference type="EMBL" id="DVMR01000001">
    <property type="protein sequence ID" value="HIU42676.1"/>
    <property type="molecule type" value="Genomic_DNA"/>
</dbReference>